<dbReference type="GeneID" id="77729635"/>
<evidence type="ECO:0000313" key="2">
    <source>
        <dbReference type="EMBL" id="KAI9633396.1"/>
    </source>
</evidence>
<proteinExistence type="predicted"/>
<gene>
    <name evidence="1" type="ORF">MKK02DRAFT_39086</name>
    <name evidence="2" type="ORF">MKK02DRAFT_39091</name>
</gene>
<reference evidence="2" key="1">
    <citation type="journal article" date="2022" name="G3 (Bethesda)">
        <title>High quality genome of the basidiomycete yeast Dioszegia hungarica PDD-24b-2 isolated from cloud water.</title>
        <authorList>
            <person name="Jarrige D."/>
            <person name="Haridas S."/>
            <person name="Bleykasten-Grosshans C."/>
            <person name="Joly M."/>
            <person name="Nadalig T."/>
            <person name="Sancelme M."/>
            <person name="Vuilleumier S."/>
            <person name="Grigoriev I.V."/>
            <person name="Amato P."/>
            <person name="Bringel F."/>
        </authorList>
    </citation>
    <scope>NUCLEOTIDE SEQUENCE</scope>
    <source>
        <strain evidence="2">PDD-24b-2</strain>
    </source>
</reference>
<name>A0AA38H3Q5_9TREE</name>
<dbReference type="AlphaFoldDB" id="A0AA38H3Q5"/>
<keyword evidence="3" id="KW-1185">Reference proteome</keyword>
<protein>
    <recommendedName>
        <fullName evidence="4">F-box domain-containing protein</fullName>
    </recommendedName>
</protein>
<organism evidence="2 3">
    <name type="scientific">Dioszegia hungarica</name>
    <dbReference type="NCBI Taxonomy" id="4972"/>
    <lineage>
        <taxon>Eukaryota</taxon>
        <taxon>Fungi</taxon>
        <taxon>Dikarya</taxon>
        <taxon>Basidiomycota</taxon>
        <taxon>Agaricomycotina</taxon>
        <taxon>Tremellomycetes</taxon>
        <taxon>Tremellales</taxon>
        <taxon>Bulleribasidiaceae</taxon>
        <taxon>Dioszegia</taxon>
    </lineage>
</organism>
<sequence length="551" mass="62975">MSLIDVPRLNLLSSPPSLITLPRELLNLVFDFVDRPSALALARTGSVFAPFCDKVIWQRLDLKLNPNHGHSPSTFPPEISPRVSLSDREERAWWKGEELHQVAIKAKVAMVHMRADEKRWRMVQEVFLEPRPGAVDGMLYALEMASSSLRRLVIERSAKTDFIDDWRPPKHHQSLEIKSIDRGLSFPFLTELHIGPNAIRFAELALLLVQASPNLRCLFVDVIYDVYNLADNALSWNQYGGPSFPVIVPPTSISTMRIRFSHGWPGDNPDRDHPLHKLLRWSPNIERLSVHANSRTDAQRKSIVETAHGLTKLEYLHWEYDAQGFVDDVNSLRDVGFLRLRLLVFHDIPWSVIIEQLPAFPMIETIYFSPDEHYYFDEFDELDPCEATSAWPMLSLLARRLHESPRLRTFRSSTYLDLPPDLDDFVNLHSGGDKERPIGEVWSYHHAGSEILHLRLMGAGSMMYRSLDLANAADQGYIFPRSPEEERQTRTFGDGELGWWDYTDLDAAVVPLSVLEEMRVAEGASIVQWERRGVEVGEAGWAVLSAWQQGC</sequence>
<comment type="caution">
    <text evidence="2">The sequence shown here is derived from an EMBL/GenBank/DDBJ whole genome shotgun (WGS) entry which is preliminary data.</text>
</comment>
<dbReference type="Proteomes" id="UP001164286">
    <property type="component" value="Unassembled WGS sequence"/>
</dbReference>
<evidence type="ECO:0008006" key="4">
    <source>
        <dbReference type="Google" id="ProtNLM"/>
    </source>
</evidence>
<accession>A0AA38H3Q5</accession>
<dbReference type="EMBL" id="JAKWFO010000010">
    <property type="protein sequence ID" value="KAI9633396.1"/>
    <property type="molecule type" value="Genomic_DNA"/>
</dbReference>
<dbReference type="RefSeq" id="XP_052943168.1">
    <property type="nucleotide sequence ID" value="XM_053090430.1"/>
</dbReference>
<evidence type="ECO:0000313" key="1">
    <source>
        <dbReference type="EMBL" id="KAI9633391.1"/>
    </source>
</evidence>
<dbReference type="SUPFAM" id="SSF52047">
    <property type="entry name" value="RNI-like"/>
    <property type="match status" value="1"/>
</dbReference>
<dbReference type="EMBL" id="JAKWFO010000010">
    <property type="protein sequence ID" value="KAI9633391.1"/>
    <property type="molecule type" value="Genomic_DNA"/>
</dbReference>
<evidence type="ECO:0000313" key="3">
    <source>
        <dbReference type="Proteomes" id="UP001164286"/>
    </source>
</evidence>